<comment type="caution">
    <text evidence="2">The sequence shown here is derived from an EMBL/GenBank/DDBJ whole genome shotgun (WGS) entry which is preliminary data.</text>
</comment>
<feature type="transmembrane region" description="Helical" evidence="1">
    <location>
        <begin position="39"/>
        <end position="57"/>
    </location>
</feature>
<evidence type="ECO:0000256" key="1">
    <source>
        <dbReference type="SAM" id="Phobius"/>
    </source>
</evidence>
<keyword evidence="1" id="KW-0812">Transmembrane</keyword>
<keyword evidence="1" id="KW-1133">Transmembrane helix</keyword>
<keyword evidence="3" id="KW-1185">Reference proteome</keyword>
<dbReference type="RefSeq" id="WP_407592625.1">
    <property type="nucleotide sequence ID" value="NZ_JBHDIY010000002.1"/>
</dbReference>
<reference evidence="2 3" key="1">
    <citation type="submission" date="2024-08" db="EMBL/GenBank/DDBJ databases">
        <title>Tateyamaria sp. nov., isolated from marine algae.</title>
        <authorList>
            <person name="Choi B.J."/>
            <person name="Kim J.M."/>
            <person name="Lee J.K."/>
            <person name="Choi D.G."/>
            <person name="Bayburt H."/>
            <person name="Baek J.H."/>
            <person name="Han D.M."/>
            <person name="Jeon C.O."/>
        </authorList>
    </citation>
    <scope>NUCLEOTIDE SEQUENCE [LARGE SCALE GENOMIC DNA]</scope>
    <source>
        <strain evidence="2 3">KMU-156</strain>
    </source>
</reference>
<sequence length="143" mass="15772">MTPYAFETSGRNRKTLIALLGVWAAIIAAVVFIDASRWLAGLIGLCTAPALYDLIAARRAGVRLASDGLHWFAGKRTGQITWDKISHMRLDTRLDFSVRASAVLVTGRKVRLPLESTPDAETFEQELTARGIKVKRHHFSLVG</sequence>
<dbReference type="Proteomes" id="UP001627408">
    <property type="component" value="Unassembled WGS sequence"/>
</dbReference>
<name>A0ABW8UV57_9RHOB</name>
<gene>
    <name evidence="2" type="ORF">ACERZ8_13150</name>
</gene>
<dbReference type="EMBL" id="JBHDIY010000002">
    <property type="protein sequence ID" value="MFL4470782.1"/>
    <property type="molecule type" value="Genomic_DNA"/>
</dbReference>
<accession>A0ABW8UV57</accession>
<evidence type="ECO:0008006" key="4">
    <source>
        <dbReference type="Google" id="ProtNLM"/>
    </source>
</evidence>
<feature type="transmembrane region" description="Helical" evidence="1">
    <location>
        <begin position="16"/>
        <end position="33"/>
    </location>
</feature>
<protein>
    <recommendedName>
        <fullName evidence="4">PH domain-containing protein</fullName>
    </recommendedName>
</protein>
<keyword evidence="1" id="KW-0472">Membrane</keyword>
<evidence type="ECO:0000313" key="3">
    <source>
        <dbReference type="Proteomes" id="UP001627408"/>
    </source>
</evidence>
<organism evidence="2 3">
    <name type="scientific">Tateyamaria armeniaca</name>
    <dbReference type="NCBI Taxonomy" id="2518930"/>
    <lineage>
        <taxon>Bacteria</taxon>
        <taxon>Pseudomonadati</taxon>
        <taxon>Pseudomonadota</taxon>
        <taxon>Alphaproteobacteria</taxon>
        <taxon>Rhodobacterales</taxon>
        <taxon>Roseobacteraceae</taxon>
        <taxon>Tateyamaria</taxon>
    </lineage>
</organism>
<evidence type="ECO:0000313" key="2">
    <source>
        <dbReference type="EMBL" id="MFL4470782.1"/>
    </source>
</evidence>
<proteinExistence type="predicted"/>